<dbReference type="Proteomes" id="UP000075880">
    <property type="component" value="Unassembled WGS sequence"/>
</dbReference>
<dbReference type="CDD" id="cd23992">
    <property type="entry name" value="PBP_GOBP"/>
    <property type="match status" value="1"/>
</dbReference>
<keyword evidence="8" id="KW-1185">Reference proteome</keyword>
<keyword evidence="6" id="KW-0812">Transmembrane</keyword>
<evidence type="ECO:0000256" key="6">
    <source>
        <dbReference type="SAM" id="Phobius"/>
    </source>
</evidence>
<comment type="similarity">
    <text evidence="2">Belongs to the PBP/GOBP family.</text>
</comment>
<keyword evidence="3" id="KW-0964">Secreted</keyword>
<dbReference type="AlphaFoldDB" id="A0AAG5DJR6"/>
<accession>A0AAG5DJR6</accession>
<keyword evidence="6" id="KW-0472">Membrane</keyword>
<sequence length="128" mass="14435">MARSDPTLSSPSVLLIVVVVVLSLLAPSCYDIEASVFDALRSGDFSVRNPFVECFGECLVKRAGFMNDDYTFNRDTITRFTSRFVSRENSAVVYDRCTADVTPTVCATAFEVYQCIYEHIYAKWSTRK</sequence>
<dbReference type="InterPro" id="IPR006170">
    <property type="entry name" value="PBP/GOBP"/>
</dbReference>
<keyword evidence="5" id="KW-1015">Disulfide bond</keyword>
<reference evidence="7" key="1">
    <citation type="submission" date="2024-04" db="UniProtKB">
        <authorList>
            <consortium name="EnsemblMetazoa"/>
        </authorList>
    </citation>
    <scope>IDENTIFICATION</scope>
    <source>
        <strain evidence="7">EBRO</strain>
    </source>
</reference>
<dbReference type="GO" id="GO:0005549">
    <property type="term" value="F:odorant binding"/>
    <property type="evidence" value="ECO:0007669"/>
    <property type="project" value="InterPro"/>
</dbReference>
<name>A0AAG5DJR6_ANOAO</name>
<feature type="transmembrane region" description="Helical" evidence="6">
    <location>
        <begin position="12"/>
        <end position="32"/>
    </location>
</feature>
<dbReference type="GO" id="GO:0007608">
    <property type="term" value="P:sensory perception of smell"/>
    <property type="evidence" value="ECO:0007669"/>
    <property type="project" value="TreeGrafter"/>
</dbReference>
<dbReference type="Gene3D" id="1.10.238.20">
    <property type="entry name" value="Pheromone/general odorant binding protein domain"/>
    <property type="match status" value="1"/>
</dbReference>
<evidence type="ECO:0000256" key="5">
    <source>
        <dbReference type="ARBA" id="ARBA00023157"/>
    </source>
</evidence>
<proteinExistence type="inferred from homology"/>
<evidence type="ECO:0000256" key="2">
    <source>
        <dbReference type="ARBA" id="ARBA00008098"/>
    </source>
</evidence>
<dbReference type="EnsemblMetazoa" id="ENSAATROPT012181">
    <property type="protein sequence ID" value="ENSAATROPP011044"/>
    <property type="gene ID" value="ENSAATROPG009912"/>
</dbReference>
<dbReference type="SUPFAM" id="SSF47565">
    <property type="entry name" value="Insect pheromone/odorant-binding proteins"/>
    <property type="match status" value="1"/>
</dbReference>
<evidence type="ECO:0000313" key="8">
    <source>
        <dbReference type="Proteomes" id="UP000075880"/>
    </source>
</evidence>
<comment type="subcellular location">
    <subcellularLocation>
        <location evidence="1">Secreted</location>
    </subcellularLocation>
</comment>
<organism evidence="7 8">
    <name type="scientific">Anopheles atroparvus</name>
    <name type="common">European mosquito</name>
    <dbReference type="NCBI Taxonomy" id="41427"/>
    <lineage>
        <taxon>Eukaryota</taxon>
        <taxon>Metazoa</taxon>
        <taxon>Ecdysozoa</taxon>
        <taxon>Arthropoda</taxon>
        <taxon>Hexapoda</taxon>
        <taxon>Insecta</taxon>
        <taxon>Pterygota</taxon>
        <taxon>Neoptera</taxon>
        <taxon>Endopterygota</taxon>
        <taxon>Diptera</taxon>
        <taxon>Nematocera</taxon>
        <taxon>Culicoidea</taxon>
        <taxon>Culicidae</taxon>
        <taxon>Anophelinae</taxon>
        <taxon>Anopheles</taxon>
    </lineage>
</organism>
<keyword evidence="4" id="KW-0732">Signal</keyword>
<dbReference type="Pfam" id="PF01395">
    <property type="entry name" value="PBP_GOBP"/>
    <property type="match status" value="1"/>
</dbReference>
<dbReference type="InterPro" id="IPR036728">
    <property type="entry name" value="PBP_GOBP_sf"/>
</dbReference>
<protein>
    <submittedName>
        <fullName evidence="7">Uncharacterized protein</fullName>
    </submittedName>
</protein>
<evidence type="ECO:0000256" key="3">
    <source>
        <dbReference type="ARBA" id="ARBA00022525"/>
    </source>
</evidence>
<evidence type="ECO:0000313" key="7">
    <source>
        <dbReference type="EnsemblMetazoa" id="ENSAATROPP011044"/>
    </source>
</evidence>
<keyword evidence="6" id="KW-1133">Transmembrane helix</keyword>
<evidence type="ECO:0000256" key="4">
    <source>
        <dbReference type="ARBA" id="ARBA00022729"/>
    </source>
</evidence>
<evidence type="ECO:0000256" key="1">
    <source>
        <dbReference type="ARBA" id="ARBA00004613"/>
    </source>
</evidence>
<dbReference type="GO" id="GO:0005615">
    <property type="term" value="C:extracellular space"/>
    <property type="evidence" value="ECO:0007669"/>
    <property type="project" value="TreeGrafter"/>
</dbReference>
<dbReference type="PANTHER" id="PTHR11857:SF43">
    <property type="entry name" value="GEO07291P1-RELATED"/>
    <property type="match status" value="1"/>
</dbReference>
<dbReference type="PANTHER" id="PTHR11857">
    <property type="entry name" value="ODORANT BINDING PROTEIN-RELATED"/>
    <property type="match status" value="1"/>
</dbReference>